<feature type="domain" description="B12-binding" evidence="8">
    <location>
        <begin position="4"/>
        <end position="139"/>
    </location>
</feature>
<dbReference type="CDD" id="cd02068">
    <property type="entry name" value="radical_SAM_B12_BD"/>
    <property type="match status" value="1"/>
</dbReference>
<organism evidence="10 11">
    <name type="scientific">Tunturiibacter lichenicola</name>
    <dbReference type="NCBI Taxonomy" id="2051959"/>
    <lineage>
        <taxon>Bacteria</taxon>
        <taxon>Pseudomonadati</taxon>
        <taxon>Acidobacteriota</taxon>
        <taxon>Terriglobia</taxon>
        <taxon>Terriglobales</taxon>
        <taxon>Acidobacteriaceae</taxon>
        <taxon>Tunturiibacter</taxon>
    </lineage>
</organism>
<dbReference type="InterPro" id="IPR006638">
    <property type="entry name" value="Elp3/MiaA/NifB-like_rSAM"/>
</dbReference>
<dbReference type="PROSITE" id="PS51918">
    <property type="entry name" value="RADICAL_SAM"/>
    <property type="match status" value="1"/>
</dbReference>
<evidence type="ECO:0000256" key="3">
    <source>
        <dbReference type="ARBA" id="ARBA00022679"/>
    </source>
</evidence>
<dbReference type="GO" id="GO:0003824">
    <property type="term" value="F:catalytic activity"/>
    <property type="evidence" value="ECO:0007669"/>
    <property type="project" value="InterPro"/>
</dbReference>
<reference evidence="10 11" key="1">
    <citation type="submission" date="2020-07" db="EMBL/GenBank/DDBJ databases">
        <title>Genomic Encyclopedia of Type Strains, Phase IV (KMG-V): Genome sequencing to study the core and pangenomes of soil and plant-associated prokaryotes.</title>
        <authorList>
            <person name="Whitman W."/>
        </authorList>
    </citation>
    <scope>NUCLEOTIDE SEQUENCE [LARGE SCALE GENOMIC DNA]</scope>
    <source>
        <strain evidence="10 11">M8UP30</strain>
    </source>
</reference>
<dbReference type="Pfam" id="PF04055">
    <property type="entry name" value="Radical_SAM"/>
    <property type="match status" value="1"/>
</dbReference>
<dbReference type="GO" id="GO:0031419">
    <property type="term" value="F:cobalamin binding"/>
    <property type="evidence" value="ECO:0007669"/>
    <property type="project" value="InterPro"/>
</dbReference>
<keyword evidence="7" id="KW-0411">Iron-sulfur</keyword>
<dbReference type="SFLD" id="SFLDG01123">
    <property type="entry name" value="methyltransferase_(Class_B)"/>
    <property type="match status" value="1"/>
</dbReference>
<evidence type="ECO:0000256" key="7">
    <source>
        <dbReference type="ARBA" id="ARBA00023014"/>
    </source>
</evidence>
<dbReference type="InterPro" id="IPR036724">
    <property type="entry name" value="Cobalamin-bd_sf"/>
</dbReference>
<dbReference type="SFLD" id="SFLDG01082">
    <property type="entry name" value="B12-binding_domain_containing"/>
    <property type="match status" value="1"/>
</dbReference>
<dbReference type="SUPFAM" id="SSF52242">
    <property type="entry name" value="Cobalamin (vitamin B12)-binding domain"/>
    <property type="match status" value="1"/>
</dbReference>
<dbReference type="SUPFAM" id="SSF102114">
    <property type="entry name" value="Radical SAM enzymes"/>
    <property type="match status" value="1"/>
</dbReference>
<evidence type="ECO:0000256" key="4">
    <source>
        <dbReference type="ARBA" id="ARBA00022691"/>
    </source>
</evidence>
<dbReference type="Gene3D" id="3.40.50.280">
    <property type="entry name" value="Cobalamin-binding domain"/>
    <property type="match status" value="1"/>
</dbReference>
<proteinExistence type="predicted"/>
<keyword evidence="5" id="KW-0479">Metal-binding</keyword>
<evidence type="ECO:0000256" key="2">
    <source>
        <dbReference type="ARBA" id="ARBA00022603"/>
    </source>
</evidence>
<evidence type="ECO:0000313" key="11">
    <source>
        <dbReference type="Proteomes" id="UP000534186"/>
    </source>
</evidence>
<evidence type="ECO:0000259" key="8">
    <source>
        <dbReference type="PROSITE" id="PS51332"/>
    </source>
</evidence>
<keyword evidence="2" id="KW-0489">Methyltransferase</keyword>
<evidence type="ECO:0000256" key="5">
    <source>
        <dbReference type="ARBA" id="ARBA00022723"/>
    </source>
</evidence>
<keyword evidence="3" id="KW-0808">Transferase</keyword>
<comment type="cofactor">
    <cofactor evidence="1">
        <name>[4Fe-4S] cluster</name>
        <dbReference type="ChEBI" id="CHEBI:49883"/>
    </cofactor>
</comment>
<dbReference type="Proteomes" id="UP000534186">
    <property type="component" value="Unassembled WGS sequence"/>
</dbReference>
<dbReference type="PROSITE" id="PS51332">
    <property type="entry name" value="B12_BINDING"/>
    <property type="match status" value="1"/>
</dbReference>
<keyword evidence="4" id="KW-0949">S-adenosyl-L-methionine</keyword>
<evidence type="ECO:0000259" key="9">
    <source>
        <dbReference type="PROSITE" id="PS51918"/>
    </source>
</evidence>
<evidence type="ECO:0000256" key="1">
    <source>
        <dbReference type="ARBA" id="ARBA00001966"/>
    </source>
</evidence>
<dbReference type="InterPro" id="IPR034466">
    <property type="entry name" value="Methyltransferase_Class_B"/>
</dbReference>
<dbReference type="AlphaFoldDB" id="A0A7Y9T2U0"/>
<comment type="caution">
    <text evidence="10">The sequence shown here is derived from an EMBL/GenBank/DDBJ whole genome shotgun (WGS) entry which is preliminary data.</text>
</comment>
<dbReference type="InterPro" id="IPR006158">
    <property type="entry name" value="Cobalamin-bd"/>
</dbReference>
<feature type="domain" description="Radical SAM core" evidence="9">
    <location>
        <begin position="182"/>
        <end position="414"/>
    </location>
</feature>
<name>A0A7Y9T2U0_9BACT</name>
<dbReference type="InterPro" id="IPR007197">
    <property type="entry name" value="rSAM"/>
</dbReference>
<dbReference type="PANTHER" id="PTHR43409:SF7">
    <property type="entry name" value="BLL1977 PROTEIN"/>
    <property type="match status" value="1"/>
</dbReference>
<dbReference type="SFLD" id="SFLDS00029">
    <property type="entry name" value="Radical_SAM"/>
    <property type="match status" value="1"/>
</dbReference>
<evidence type="ECO:0000313" key="10">
    <source>
        <dbReference type="EMBL" id="NYF52078.1"/>
    </source>
</evidence>
<protein>
    <submittedName>
        <fullName evidence="10">Radical SAM superfamily enzyme YgiQ (UPF0313 family)</fullName>
    </submittedName>
</protein>
<dbReference type="InterPro" id="IPR058240">
    <property type="entry name" value="rSAM_sf"/>
</dbReference>
<dbReference type="GO" id="GO:0046872">
    <property type="term" value="F:metal ion binding"/>
    <property type="evidence" value="ECO:0007669"/>
    <property type="project" value="UniProtKB-KW"/>
</dbReference>
<evidence type="ECO:0000256" key="6">
    <source>
        <dbReference type="ARBA" id="ARBA00023004"/>
    </source>
</evidence>
<dbReference type="EMBL" id="JACCCV010000001">
    <property type="protein sequence ID" value="NYF52078.1"/>
    <property type="molecule type" value="Genomic_DNA"/>
</dbReference>
<dbReference type="PANTHER" id="PTHR43409">
    <property type="entry name" value="ANAEROBIC MAGNESIUM-PROTOPORPHYRIN IX MONOMETHYL ESTER CYCLASE-RELATED"/>
    <property type="match status" value="1"/>
</dbReference>
<dbReference type="InterPro" id="IPR051198">
    <property type="entry name" value="BchE-like"/>
</dbReference>
<dbReference type="SMART" id="SM00729">
    <property type="entry name" value="Elp3"/>
    <property type="match status" value="1"/>
</dbReference>
<keyword evidence="6" id="KW-0408">Iron</keyword>
<accession>A0A7Y9T2U0</accession>
<dbReference type="Pfam" id="PF02310">
    <property type="entry name" value="B12-binding"/>
    <property type="match status" value="1"/>
</dbReference>
<dbReference type="GO" id="GO:0051539">
    <property type="term" value="F:4 iron, 4 sulfur cluster binding"/>
    <property type="evidence" value="ECO:0007669"/>
    <property type="project" value="UniProtKB-KW"/>
</dbReference>
<sequence>MLSQGKVVLFYPPYDGPPLGAPLCLLTLAASLREANFDVVMIDAAIEPNYLTRIECESVDALCVGISVLTGPMIRGAIEVASIVKSHAPWLPVIFGGWHPSLLPDETLGESFVDMVVRGQGEITLVETAQALANKKSLRNIAGLSWKSNGQHTHNVDRKIESLDSLPLPAFDLTNFDAYEEIAGIRKLAYATSVGCPYACNYCTDMVFYKRRFNALSADRTVAEMIELVTRYRIEEVALLDSNFPVQLPRALQIARGIIDSGVKFKWTFQASTDFLCRMSEDEVRLLGASGVSHMGFGTESTSDSVLKLMNKRHQRVDEMYETARKAQLGGIRVTFNLIFGYPGETEADRIMTFQTMSDIGRQFANVSFSPNIFTPYPGIPIWPQLRELGVPEPKNLHEWMEMPLGANMLPWLKGNELARLQRMLKYFLLNNQIDRQQKSYSRLRYAVRFIVQTPIRWRLRSSNYSFPWELWLSNLSERIVLRRSLVTGQELPKETVNAC</sequence>
<dbReference type="CDD" id="cd01335">
    <property type="entry name" value="Radical_SAM"/>
    <property type="match status" value="1"/>
</dbReference>
<dbReference type="Gene3D" id="3.80.30.20">
    <property type="entry name" value="tm_1862 like domain"/>
    <property type="match status" value="1"/>
</dbReference>
<dbReference type="InterPro" id="IPR023404">
    <property type="entry name" value="rSAM_horseshoe"/>
</dbReference>
<gene>
    <name evidence="10" type="ORF">HDF12_002443</name>
</gene>